<name>A0ABT1U2A6_9GAMM</name>
<protein>
    <submittedName>
        <fullName evidence="4">FecR family protein</fullName>
    </submittedName>
</protein>
<gene>
    <name evidence="4" type="ORF">NP596_02100</name>
</gene>
<evidence type="ECO:0000313" key="5">
    <source>
        <dbReference type="Proteomes" id="UP001524586"/>
    </source>
</evidence>
<evidence type="ECO:0000259" key="2">
    <source>
        <dbReference type="Pfam" id="PF04773"/>
    </source>
</evidence>
<accession>A0ABT1U2A6</accession>
<dbReference type="RefSeq" id="WP_256613550.1">
    <property type="nucleotide sequence ID" value="NZ_JANIBK010000005.1"/>
</dbReference>
<reference evidence="4 5" key="1">
    <citation type="submission" date="2022-07" db="EMBL/GenBank/DDBJ databases">
        <title>Methylomonas rivi sp. nov., Methylomonas rosea sp. nov., Methylomonas aureus sp. nov. and Methylomonas subterranea sp. nov., four novel methanotrophs isolated from a freshwater creek and the deep terrestrial subsurface.</title>
        <authorList>
            <person name="Abin C."/>
            <person name="Sankaranarayanan K."/>
            <person name="Garner C."/>
            <person name="Sindelar R."/>
            <person name="Kotary K."/>
            <person name="Garner R."/>
            <person name="Barclay S."/>
            <person name="Lawson P."/>
            <person name="Krumholz L."/>
        </authorList>
    </citation>
    <scope>NUCLEOTIDE SEQUENCE [LARGE SCALE GENOMIC DNA]</scope>
    <source>
        <strain evidence="4 5">WSC-6</strain>
    </source>
</reference>
<dbReference type="Pfam" id="PF16220">
    <property type="entry name" value="DUF4880"/>
    <property type="match status" value="1"/>
</dbReference>
<dbReference type="InterPro" id="IPR012373">
    <property type="entry name" value="Ferrdict_sens_TM"/>
</dbReference>
<feature type="transmembrane region" description="Helical" evidence="1">
    <location>
        <begin position="103"/>
        <end position="122"/>
    </location>
</feature>
<dbReference type="PANTHER" id="PTHR30273:SF2">
    <property type="entry name" value="PROTEIN FECR"/>
    <property type="match status" value="1"/>
</dbReference>
<evidence type="ECO:0000259" key="3">
    <source>
        <dbReference type="Pfam" id="PF16220"/>
    </source>
</evidence>
<dbReference type="EMBL" id="JANIBK010000005">
    <property type="protein sequence ID" value="MCQ8127236.1"/>
    <property type="molecule type" value="Genomic_DNA"/>
</dbReference>
<dbReference type="Pfam" id="PF04773">
    <property type="entry name" value="FecR"/>
    <property type="match status" value="1"/>
</dbReference>
<dbReference type="Gene3D" id="2.60.120.1440">
    <property type="match status" value="1"/>
</dbReference>
<keyword evidence="1" id="KW-1133">Transmembrane helix</keyword>
<evidence type="ECO:0000256" key="1">
    <source>
        <dbReference type="SAM" id="Phobius"/>
    </source>
</evidence>
<feature type="domain" description="FecR protein" evidence="2">
    <location>
        <begin position="135"/>
        <end position="227"/>
    </location>
</feature>
<feature type="domain" description="FecR N-terminal" evidence="3">
    <location>
        <begin position="15"/>
        <end position="57"/>
    </location>
</feature>
<dbReference type="InterPro" id="IPR006860">
    <property type="entry name" value="FecR"/>
</dbReference>
<organism evidence="4 5">
    <name type="scientific">Methylomonas rivi</name>
    <dbReference type="NCBI Taxonomy" id="2952226"/>
    <lineage>
        <taxon>Bacteria</taxon>
        <taxon>Pseudomonadati</taxon>
        <taxon>Pseudomonadota</taxon>
        <taxon>Gammaproteobacteria</taxon>
        <taxon>Methylococcales</taxon>
        <taxon>Methylococcaceae</taxon>
        <taxon>Methylomonas</taxon>
    </lineage>
</organism>
<dbReference type="InterPro" id="IPR032623">
    <property type="entry name" value="FecR_N"/>
</dbReference>
<dbReference type="PIRSF" id="PIRSF018266">
    <property type="entry name" value="FecR"/>
    <property type="match status" value="1"/>
</dbReference>
<proteinExistence type="predicted"/>
<comment type="caution">
    <text evidence="4">The sequence shown here is derived from an EMBL/GenBank/DDBJ whole genome shotgun (WGS) entry which is preliminary data.</text>
</comment>
<dbReference type="Proteomes" id="UP001524586">
    <property type="component" value="Unassembled WGS sequence"/>
</dbReference>
<keyword evidence="1" id="KW-0812">Transmembrane</keyword>
<keyword evidence="1" id="KW-0472">Membrane</keyword>
<dbReference type="Gene3D" id="3.55.50.30">
    <property type="match status" value="1"/>
</dbReference>
<sequence length="348" mass="38910">MPDSLDDAKIPELKQQAIEWLVRLRADDMTEAEMGAFADWLARDYRHAEAFGYAEDLFDDMVLAVMPGSQPEADAGNIARMTSAAGMRKNRQANQAPVRYRRLLPVLLSLAAVWLFAVILVMPDNSHPLDRLLSDVHTETGEFRNIQLADGSEVLLNTNSAVSVDYGESKRVVTLHHGQARFTVAKDLHRPFEVKAGDLRARALGTVFEVYRSDADEVSVTVQQHAVRVDINGLQQKTPAAALTVQAGQKLRYRLDGALPQLEPVELDQAGAWQQHRLSINDRPLSELVAELNRYRVGRVFLADPELSRLRVTGVFSLDHPDQIVDSVSDVLGLKQTRLAGWWILLHR</sequence>
<evidence type="ECO:0000313" key="4">
    <source>
        <dbReference type="EMBL" id="MCQ8127236.1"/>
    </source>
</evidence>
<dbReference type="PANTHER" id="PTHR30273">
    <property type="entry name" value="PERIPLASMIC SIGNAL SENSOR AND SIGMA FACTOR ACTIVATOR FECR-RELATED"/>
    <property type="match status" value="1"/>
</dbReference>
<keyword evidence="5" id="KW-1185">Reference proteome</keyword>